<dbReference type="RefSeq" id="WP_007907071.1">
    <property type="nucleotide sequence ID" value="NZ_ADVG01000001.1"/>
</dbReference>
<gene>
    <name evidence="1" type="ORF">Krac_11639</name>
</gene>
<accession>D6TCZ1</accession>
<proteinExistence type="predicted"/>
<evidence type="ECO:0008006" key="3">
    <source>
        <dbReference type="Google" id="ProtNLM"/>
    </source>
</evidence>
<dbReference type="SUPFAM" id="SSF47413">
    <property type="entry name" value="lambda repressor-like DNA-binding domains"/>
    <property type="match status" value="1"/>
</dbReference>
<evidence type="ECO:0000313" key="1">
    <source>
        <dbReference type="EMBL" id="EFH90042.1"/>
    </source>
</evidence>
<dbReference type="InParanoid" id="D6TCZ1"/>
<organism evidence="1 2">
    <name type="scientific">Ktedonobacter racemifer DSM 44963</name>
    <dbReference type="NCBI Taxonomy" id="485913"/>
    <lineage>
        <taxon>Bacteria</taxon>
        <taxon>Bacillati</taxon>
        <taxon>Chloroflexota</taxon>
        <taxon>Ktedonobacteria</taxon>
        <taxon>Ktedonobacterales</taxon>
        <taxon>Ktedonobacteraceae</taxon>
        <taxon>Ktedonobacter</taxon>
    </lineage>
</organism>
<name>D6TCZ1_KTERA</name>
<dbReference type="Gene3D" id="1.10.260.40">
    <property type="entry name" value="lambda repressor-like DNA-binding domains"/>
    <property type="match status" value="1"/>
</dbReference>
<evidence type="ECO:0000313" key="2">
    <source>
        <dbReference type="Proteomes" id="UP000004508"/>
    </source>
</evidence>
<dbReference type="AlphaFoldDB" id="D6TCZ1"/>
<reference evidence="1 2" key="1">
    <citation type="journal article" date="2011" name="Stand. Genomic Sci.">
        <title>Non-contiguous finished genome sequence and contextual data of the filamentous soil bacterium Ktedonobacter racemifer type strain (SOSP1-21).</title>
        <authorList>
            <person name="Chang Y.J."/>
            <person name="Land M."/>
            <person name="Hauser L."/>
            <person name="Chertkov O."/>
            <person name="Del Rio T.G."/>
            <person name="Nolan M."/>
            <person name="Copeland A."/>
            <person name="Tice H."/>
            <person name="Cheng J.F."/>
            <person name="Lucas S."/>
            <person name="Han C."/>
            <person name="Goodwin L."/>
            <person name="Pitluck S."/>
            <person name="Ivanova N."/>
            <person name="Ovchinikova G."/>
            <person name="Pati A."/>
            <person name="Chen A."/>
            <person name="Palaniappan K."/>
            <person name="Mavromatis K."/>
            <person name="Liolios K."/>
            <person name="Brettin T."/>
            <person name="Fiebig A."/>
            <person name="Rohde M."/>
            <person name="Abt B."/>
            <person name="Goker M."/>
            <person name="Detter J.C."/>
            <person name="Woyke T."/>
            <person name="Bristow J."/>
            <person name="Eisen J.A."/>
            <person name="Markowitz V."/>
            <person name="Hugenholtz P."/>
            <person name="Kyrpides N.C."/>
            <person name="Klenk H.P."/>
            <person name="Lapidus A."/>
        </authorList>
    </citation>
    <scope>NUCLEOTIDE SEQUENCE [LARGE SCALE GENOMIC DNA]</scope>
    <source>
        <strain evidence="2">DSM 44963</strain>
    </source>
</reference>
<comment type="caution">
    <text evidence="1">The sequence shown here is derived from an EMBL/GenBank/DDBJ whole genome shotgun (WGS) entry which is preliminary data.</text>
</comment>
<protein>
    <recommendedName>
        <fullName evidence="3">HTH cro/C1-type domain-containing protein</fullName>
    </recommendedName>
</protein>
<keyword evidence="2" id="KW-1185">Reference proteome</keyword>
<dbReference type="InterPro" id="IPR010982">
    <property type="entry name" value="Lambda_DNA-bd_dom_sf"/>
</dbReference>
<dbReference type="GO" id="GO:0003677">
    <property type="term" value="F:DNA binding"/>
    <property type="evidence" value="ECO:0007669"/>
    <property type="project" value="InterPro"/>
</dbReference>
<dbReference type="EMBL" id="ADVG01000001">
    <property type="protein sequence ID" value="EFH90042.1"/>
    <property type="molecule type" value="Genomic_DNA"/>
</dbReference>
<dbReference type="Proteomes" id="UP000004508">
    <property type="component" value="Unassembled WGS sequence"/>
</dbReference>
<sequence length="70" mass="7964">MKLEDFRIDVAVLTRQELAHIADVSISSIQRAEEGKSVSRLTQARILKGLSTHLGRNVTREEIDEFNEQN</sequence>